<dbReference type="KEGG" id="blag:BLTE_20820"/>
<sequence length="603" mass="68106">MRAASAKREVPHKAAHAGGILIVQTRCDSSQDDKLRPPVSDAALGRFRLPPRLVRYSARNDRGRPSLDDALHQAVAYLKEQHGTVVIGVGRAKVKRQIEALRDADAKLPPAERQHRTISCETFVEFCRDAGLDQPEHVLSYLHNAGTVFYRQGLFDNRIIVDQGWALEAIYAVLHREKCVKKLQRQHGRFTPSDLAEWIWDEAGYKEKEQQHFISMMESCGVCFRYRAGVPDKNIEPEYIAPDLLPDRAATDTDQKWDADQPIETAAFDYDLLPSFLTRAIISRVGSVAGLAADYWRGGLYVFEADTGSRALITQHMNEASWGGRIVVQTQRGRAGELLARLTELVEDEQQRFGITATTTQEPSASAAERLVETLAPNTPDRPAPLKFSQEAAMQREFFVSYAWGDTTPEGRARETVVDQLCVAAEQRGITIVRDKMALAVGDRISKFMDRIGRGDRVFIVLSQKYLESPYCMYELAAVWRNCRQDDEEFLKRIRVFTLDDAKVWTPMDRALCAVYWRQKSGELEAIVKEHGPDVLGGKDFEKYRLMKEFAHRIGDILETVTDILQPRKFEDLVKYGLDDLPNKSPSPPEEKPLPGDEPDGAS</sequence>
<dbReference type="AlphaFoldDB" id="A0A348G1G4"/>
<evidence type="ECO:0000256" key="2">
    <source>
        <dbReference type="SAM" id="MobiDB-lite"/>
    </source>
</evidence>
<evidence type="ECO:0000313" key="4">
    <source>
        <dbReference type="EMBL" id="BBF93397.1"/>
    </source>
</evidence>
<organism evidence="4 5">
    <name type="scientific">Blastochloris tepida</name>
    <dbReference type="NCBI Taxonomy" id="2233851"/>
    <lineage>
        <taxon>Bacteria</taxon>
        <taxon>Pseudomonadati</taxon>
        <taxon>Pseudomonadota</taxon>
        <taxon>Alphaproteobacteria</taxon>
        <taxon>Hyphomicrobiales</taxon>
        <taxon>Blastochloridaceae</taxon>
        <taxon>Blastochloris</taxon>
    </lineage>
</organism>
<dbReference type="Gene3D" id="1.10.10.2200">
    <property type="match status" value="1"/>
</dbReference>
<dbReference type="Proteomes" id="UP000266934">
    <property type="component" value="Chromosome"/>
</dbReference>
<dbReference type="RefSeq" id="WP_126400150.1">
    <property type="nucleotide sequence ID" value="NZ_AP018907.1"/>
</dbReference>
<name>A0A348G1G4_9HYPH</name>
<feature type="region of interest" description="Disordered" evidence="2">
    <location>
        <begin position="577"/>
        <end position="603"/>
    </location>
</feature>
<evidence type="ECO:0000259" key="3">
    <source>
        <dbReference type="PROSITE" id="PS50104"/>
    </source>
</evidence>
<dbReference type="GO" id="GO:0007165">
    <property type="term" value="P:signal transduction"/>
    <property type="evidence" value="ECO:0007669"/>
    <property type="project" value="InterPro"/>
</dbReference>
<protein>
    <recommendedName>
        <fullName evidence="3">TIR domain-containing protein</fullName>
    </recommendedName>
</protein>
<dbReference type="Pfam" id="PF16095">
    <property type="entry name" value="COR-A"/>
    <property type="match status" value="1"/>
</dbReference>
<evidence type="ECO:0000256" key="1">
    <source>
        <dbReference type="ARBA" id="ARBA00022737"/>
    </source>
</evidence>
<dbReference type="SUPFAM" id="SSF52200">
    <property type="entry name" value="Toll/Interleukin receptor TIR domain"/>
    <property type="match status" value="1"/>
</dbReference>
<dbReference type="InterPro" id="IPR032171">
    <property type="entry name" value="COR-A"/>
</dbReference>
<proteinExistence type="predicted"/>
<dbReference type="InterPro" id="IPR000157">
    <property type="entry name" value="TIR_dom"/>
</dbReference>
<dbReference type="EMBL" id="AP018907">
    <property type="protein sequence ID" value="BBF93397.1"/>
    <property type="molecule type" value="Genomic_DNA"/>
</dbReference>
<reference evidence="4 5" key="1">
    <citation type="submission" date="2018-08" db="EMBL/GenBank/DDBJ databases">
        <title>Complete genome sequencing of Blastochloris tepida GI.</title>
        <authorList>
            <person name="Tsukatani Y."/>
            <person name="Mori H."/>
        </authorList>
    </citation>
    <scope>NUCLEOTIDE SEQUENCE [LARGE SCALE GENOMIC DNA]</scope>
    <source>
        <strain evidence="4 5">GI</strain>
    </source>
</reference>
<dbReference type="InterPro" id="IPR035897">
    <property type="entry name" value="Toll_tir_struct_dom_sf"/>
</dbReference>
<keyword evidence="1" id="KW-0677">Repeat</keyword>
<evidence type="ECO:0000313" key="5">
    <source>
        <dbReference type="Proteomes" id="UP000266934"/>
    </source>
</evidence>
<feature type="domain" description="TIR" evidence="3">
    <location>
        <begin position="394"/>
        <end position="524"/>
    </location>
</feature>
<gene>
    <name evidence="4" type="ORF">BLTE_20820</name>
</gene>
<dbReference type="Pfam" id="PF13676">
    <property type="entry name" value="TIR_2"/>
    <property type="match status" value="1"/>
</dbReference>
<dbReference type="PROSITE" id="PS50104">
    <property type="entry name" value="TIR"/>
    <property type="match status" value="1"/>
</dbReference>
<accession>A0A348G1G4</accession>
<dbReference type="OrthoDB" id="7811098at2"/>
<dbReference type="Gene3D" id="3.40.50.10140">
    <property type="entry name" value="Toll/interleukin-1 receptor homology (TIR) domain"/>
    <property type="match status" value="1"/>
</dbReference>
<keyword evidence="5" id="KW-1185">Reference proteome</keyword>